<evidence type="ECO:0000313" key="3">
    <source>
        <dbReference type="Proteomes" id="UP000284531"/>
    </source>
</evidence>
<dbReference type="EMBL" id="RAPQ01000008">
    <property type="protein sequence ID" value="RKE04161.1"/>
    <property type="molecule type" value="Genomic_DNA"/>
</dbReference>
<dbReference type="Proteomes" id="UP000284531">
    <property type="component" value="Unassembled WGS sequence"/>
</dbReference>
<reference evidence="2 3" key="1">
    <citation type="submission" date="2018-09" db="EMBL/GenBank/DDBJ databases">
        <title>Genomic Encyclopedia of Archaeal and Bacterial Type Strains, Phase II (KMG-II): from individual species to whole genera.</title>
        <authorList>
            <person name="Goeker M."/>
        </authorList>
    </citation>
    <scope>NUCLEOTIDE SEQUENCE [LARGE SCALE GENOMIC DNA]</scope>
    <source>
        <strain evidence="2 3">DSM 21950</strain>
    </source>
</reference>
<evidence type="ECO:0000256" key="1">
    <source>
        <dbReference type="SAM" id="SignalP"/>
    </source>
</evidence>
<keyword evidence="3" id="KW-1185">Reference proteome</keyword>
<dbReference type="Gene3D" id="3.10.28.20">
    <property type="entry name" value="Acetamidase/Formamidase-like domains"/>
    <property type="match status" value="1"/>
</dbReference>
<keyword evidence="1" id="KW-0732">Signal</keyword>
<comment type="caution">
    <text evidence="2">The sequence shown here is derived from an EMBL/GenBank/DDBJ whole genome shotgun (WGS) entry which is preliminary data.</text>
</comment>
<evidence type="ECO:0008006" key="4">
    <source>
        <dbReference type="Google" id="ProtNLM"/>
    </source>
</evidence>
<dbReference type="OrthoDB" id="1030920at2"/>
<sequence>MARKFIVTLFFLNLGFSALFAQSVEQIKADRNNYIWGEGDGITLKNADQQALSMLISQISTHVESEFSLLHKELQTNGKGDDFKTVCKSVVNSYSSATLKNTERIILKDEPEAKIFRYIKKADVQKIFQERKDKINGFIQNAENALEKTQVADALRYYYWALTLLKSHPNGGEMKYLDKNQKSYPLATWIPLQINNIFVDLDIQISNIDKQDDECIYTLDIKYKNKPAENFDYCYWDGMDYSNLISARNGIGLIELYGMASTAKKLKVKAEYIFEGEARIDRELEDVLAKIDPIPFRNSYYTISLENPMVRKTVSSNVSITSAYTVVDNPKPYEQIIESVLNSIRGKRYATAQNEFTPEGFDVFNRIIRYGNAKLIGDYQLKFIKDHDKVICRSVPMCFNFKTNNKQFVEEIIFHFNKDKKIEALSFGLSKAALDNILLKKVWKERDRMILINFLEHYKTAYALKRLDYIENIFSDDALIITGTLVKAKPNEMNQFKNNRIIKYNRQTKYQYLRNLKSSFASKEYINIKFEDSNIRKAGKGGDIFGVQIKQNYFSSNYGDVGYLFLIVDLNNSDEPIIHVRTWQPKITSNDNLYDLSNFN</sequence>
<name>A0A419X8T6_9BACT</name>
<feature type="chain" id="PRO_5019230368" description="LPP20 lipoprotein" evidence="1">
    <location>
        <begin position="22"/>
        <end position="600"/>
    </location>
</feature>
<proteinExistence type="predicted"/>
<dbReference type="AlphaFoldDB" id="A0A419X8T6"/>
<gene>
    <name evidence="2" type="ORF">BXY64_1176</name>
</gene>
<evidence type="ECO:0000313" key="2">
    <source>
        <dbReference type="EMBL" id="RKE04161.1"/>
    </source>
</evidence>
<organism evidence="2 3">
    <name type="scientific">Marinifilum flexuosum</name>
    <dbReference type="NCBI Taxonomy" id="1117708"/>
    <lineage>
        <taxon>Bacteria</taxon>
        <taxon>Pseudomonadati</taxon>
        <taxon>Bacteroidota</taxon>
        <taxon>Bacteroidia</taxon>
        <taxon>Marinilabiliales</taxon>
        <taxon>Marinifilaceae</taxon>
    </lineage>
</organism>
<accession>A0A419X8T6</accession>
<feature type="signal peptide" evidence="1">
    <location>
        <begin position="1"/>
        <end position="21"/>
    </location>
</feature>
<protein>
    <recommendedName>
        <fullName evidence="4">LPP20 lipoprotein</fullName>
    </recommendedName>
</protein>